<dbReference type="AlphaFoldDB" id="A0A6A3GAZ5"/>
<sequence length="36" mass="3885">MASDKELEQRSQIGNSSDSVKVGSNNTSDDSFSHLN</sequence>
<evidence type="ECO:0000313" key="2">
    <source>
        <dbReference type="EMBL" id="KAE8953941.1"/>
    </source>
</evidence>
<feature type="region of interest" description="Disordered" evidence="1">
    <location>
        <begin position="1"/>
        <end position="36"/>
    </location>
</feature>
<evidence type="ECO:0000256" key="1">
    <source>
        <dbReference type="SAM" id="MobiDB-lite"/>
    </source>
</evidence>
<feature type="compositionally biased region" description="Polar residues" evidence="1">
    <location>
        <begin position="10"/>
        <end position="36"/>
    </location>
</feature>
<organism evidence="2 3">
    <name type="scientific">Phytophthora rubi</name>
    <dbReference type="NCBI Taxonomy" id="129364"/>
    <lineage>
        <taxon>Eukaryota</taxon>
        <taxon>Sar</taxon>
        <taxon>Stramenopiles</taxon>
        <taxon>Oomycota</taxon>
        <taxon>Peronosporomycetes</taxon>
        <taxon>Peronosporales</taxon>
        <taxon>Peronosporaceae</taxon>
        <taxon>Phytophthora</taxon>
    </lineage>
</organism>
<dbReference type="Proteomes" id="UP000435112">
    <property type="component" value="Unassembled WGS sequence"/>
</dbReference>
<name>A0A6A3GAZ5_9STRA</name>
<gene>
    <name evidence="2" type="ORF">PR002_g32224</name>
</gene>
<reference evidence="2 3" key="1">
    <citation type="submission" date="2018-09" db="EMBL/GenBank/DDBJ databases">
        <title>Genomic investigation of the strawberry pathogen Phytophthora fragariae indicates pathogenicity is determined by transcriptional variation in three key races.</title>
        <authorList>
            <person name="Adams T.M."/>
            <person name="Armitage A.D."/>
            <person name="Sobczyk M.K."/>
            <person name="Bates H.J."/>
            <person name="Dunwell J.M."/>
            <person name="Nellist C.F."/>
            <person name="Harrison R.J."/>
        </authorList>
    </citation>
    <scope>NUCLEOTIDE SEQUENCE [LARGE SCALE GENOMIC DNA]</scope>
    <source>
        <strain evidence="2 3">SCRP324</strain>
    </source>
</reference>
<protein>
    <submittedName>
        <fullName evidence="2">Uncharacterized protein</fullName>
    </submittedName>
</protein>
<proteinExistence type="predicted"/>
<comment type="caution">
    <text evidence="2">The sequence shown here is derived from an EMBL/GenBank/DDBJ whole genome shotgun (WGS) entry which is preliminary data.</text>
</comment>
<accession>A0A6A3GAZ5</accession>
<dbReference type="EMBL" id="QXFU01010181">
    <property type="protein sequence ID" value="KAE8953941.1"/>
    <property type="molecule type" value="Genomic_DNA"/>
</dbReference>
<dbReference type="OrthoDB" id="10291672at2759"/>
<evidence type="ECO:0000313" key="3">
    <source>
        <dbReference type="Proteomes" id="UP000435112"/>
    </source>
</evidence>